<feature type="compositionally biased region" description="Polar residues" evidence="1">
    <location>
        <begin position="153"/>
        <end position="163"/>
    </location>
</feature>
<reference evidence="2 3" key="1">
    <citation type="submission" date="2019-03" db="EMBL/GenBank/DDBJ databases">
        <title>Genomic Encyclopedia of Type Strains, Phase IV (KMG-IV): sequencing the most valuable type-strain genomes for metagenomic binning, comparative biology and taxonomic classification.</title>
        <authorList>
            <person name="Goeker M."/>
        </authorList>
    </citation>
    <scope>NUCLEOTIDE SEQUENCE [LARGE SCALE GENOMIC DNA]</scope>
    <source>
        <strain evidence="2 3">DSM 18401</strain>
    </source>
</reference>
<evidence type="ECO:0008006" key="4">
    <source>
        <dbReference type="Google" id="ProtNLM"/>
    </source>
</evidence>
<feature type="region of interest" description="Disordered" evidence="1">
    <location>
        <begin position="143"/>
        <end position="163"/>
    </location>
</feature>
<dbReference type="AlphaFoldDB" id="A0A4R2C3M1"/>
<keyword evidence="3" id="KW-1185">Reference proteome</keyword>
<organism evidence="2 3">
    <name type="scientific">Shinella granuli</name>
    <dbReference type="NCBI Taxonomy" id="323621"/>
    <lineage>
        <taxon>Bacteria</taxon>
        <taxon>Pseudomonadati</taxon>
        <taxon>Pseudomonadota</taxon>
        <taxon>Alphaproteobacteria</taxon>
        <taxon>Hyphomicrobiales</taxon>
        <taxon>Rhizobiaceae</taxon>
        <taxon>Shinella</taxon>
    </lineage>
</organism>
<accession>A0A4R2C3M1</accession>
<protein>
    <recommendedName>
        <fullName evidence="4">PilZ domain-containing protein</fullName>
    </recommendedName>
</protein>
<evidence type="ECO:0000313" key="3">
    <source>
        <dbReference type="Proteomes" id="UP000295351"/>
    </source>
</evidence>
<evidence type="ECO:0000313" key="2">
    <source>
        <dbReference type="EMBL" id="TCN34323.1"/>
    </source>
</evidence>
<dbReference type="EMBL" id="SLVX01000037">
    <property type="protein sequence ID" value="TCN34323.1"/>
    <property type="molecule type" value="Genomic_DNA"/>
</dbReference>
<evidence type="ECO:0000256" key="1">
    <source>
        <dbReference type="SAM" id="MobiDB-lite"/>
    </source>
</evidence>
<comment type="caution">
    <text evidence="2">The sequence shown here is derived from an EMBL/GenBank/DDBJ whole genome shotgun (WGS) entry which is preliminary data.</text>
</comment>
<sequence length="163" mass="18604">MKPTKRTTYLSRVESDYFGRKWYRRSVMLFCNLLFPGRWMRKTQIIRCLIIELSEGGATVRIGKSQIPDHLYLVIGSFDVVIGSIVVQRDPGVLHLCFLKELRPAFVNRLARMESPFSTLESLSPTTISASNNVQPALRPVLPAPYDARDGSMGQNTRYPKRQ</sequence>
<dbReference type="RefSeq" id="WP_133036865.1">
    <property type="nucleotide sequence ID" value="NZ_BAABEI010000003.1"/>
</dbReference>
<proteinExistence type="predicted"/>
<gene>
    <name evidence="2" type="ORF">EV665_1377</name>
</gene>
<name>A0A4R2C3M1_SHIGR</name>
<dbReference type="Proteomes" id="UP000295351">
    <property type="component" value="Unassembled WGS sequence"/>
</dbReference>